<name>A0AA39LSC0_9BILA</name>
<feature type="transmembrane region" description="Helical" evidence="2">
    <location>
        <begin position="182"/>
        <end position="200"/>
    </location>
</feature>
<feature type="transmembrane region" description="Helical" evidence="2">
    <location>
        <begin position="93"/>
        <end position="113"/>
    </location>
</feature>
<protein>
    <recommendedName>
        <fullName evidence="5">Transmembrane protein</fullName>
    </recommendedName>
</protein>
<evidence type="ECO:0000313" key="4">
    <source>
        <dbReference type="Proteomes" id="UP001175271"/>
    </source>
</evidence>
<gene>
    <name evidence="3" type="ORF">QR680_003659</name>
</gene>
<evidence type="ECO:0000256" key="2">
    <source>
        <dbReference type="SAM" id="Phobius"/>
    </source>
</evidence>
<feature type="transmembrane region" description="Helical" evidence="2">
    <location>
        <begin position="12"/>
        <end position="29"/>
    </location>
</feature>
<keyword evidence="4" id="KW-1185">Reference proteome</keyword>
<dbReference type="Proteomes" id="UP001175271">
    <property type="component" value="Unassembled WGS sequence"/>
</dbReference>
<keyword evidence="2" id="KW-0472">Membrane</keyword>
<accession>A0AA39LSC0</accession>
<keyword evidence="2" id="KW-1133">Transmembrane helix</keyword>
<evidence type="ECO:0000256" key="1">
    <source>
        <dbReference type="SAM" id="MobiDB-lite"/>
    </source>
</evidence>
<feature type="region of interest" description="Disordered" evidence="1">
    <location>
        <begin position="60"/>
        <end position="83"/>
    </location>
</feature>
<reference evidence="3" key="1">
    <citation type="submission" date="2023-06" db="EMBL/GenBank/DDBJ databases">
        <title>Genomic analysis of the entomopathogenic nematode Steinernema hermaphroditum.</title>
        <authorList>
            <person name="Schwarz E.M."/>
            <person name="Heppert J.K."/>
            <person name="Baniya A."/>
            <person name="Schwartz H.T."/>
            <person name="Tan C.-H."/>
            <person name="Antoshechkin I."/>
            <person name="Sternberg P.W."/>
            <person name="Goodrich-Blair H."/>
            <person name="Dillman A.R."/>
        </authorList>
    </citation>
    <scope>NUCLEOTIDE SEQUENCE</scope>
    <source>
        <strain evidence="3">PS9179</strain>
        <tissue evidence="3">Whole animal</tissue>
    </source>
</reference>
<comment type="caution">
    <text evidence="3">The sequence shown here is derived from an EMBL/GenBank/DDBJ whole genome shotgun (WGS) entry which is preliminary data.</text>
</comment>
<organism evidence="3 4">
    <name type="scientific">Steinernema hermaphroditum</name>
    <dbReference type="NCBI Taxonomy" id="289476"/>
    <lineage>
        <taxon>Eukaryota</taxon>
        <taxon>Metazoa</taxon>
        <taxon>Ecdysozoa</taxon>
        <taxon>Nematoda</taxon>
        <taxon>Chromadorea</taxon>
        <taxon>Rhabditida</taxon>
        <taxon>Tylenchina</taxon>
        <taxon>Panagrolaimomorpha</taxon>
        <taxon>Strongyloidoidea</taxon>
        <taxon>Steinernematidae</taxon>
        <taxon>Steinernema</taxon>
    </lineage>
</organism>
<dbReference type="AlphaFoldDB" id="A0AA39LSC0"/>
<proteinExistence type="predicted"/>
<sequence>MPSWDNAQQTLSLGQWFFWLLIWAHSYALGTMSVQCMEESVISWALLIMSMMATVVTPPVQTPPRGNQTSDDGTASQASPRDDDIAPPSYCKLVTWLVVSIGSVSVGCVAYQFANDGLIWPWALMVGALLGIAIGFFNLFVLMFQLREGRSPTVDPFPIPMAGIMPVIVNSGPDASFTGIRLSLWIIILGYPILCTTFALLVVPNLWWRTAIILFSWTTFALACRMQSRESPVHSAHEPIDEAPVDLDAALLVNNGAPLRETIV</sequence>
<feature type="transmembrane region" description="Helical" evidence="2">
    <location>
        <begin position="119"/>
        <end position="142"/>
    </location>
</feature>
<evidence type="ECO:0008006" key="5">
    <source>
        <dbReference type="Google" id="ProtNLM"/>
    </source>
</evidence>
<feature type="compositionally biased region" description="Polar residues" evidence="1">
    <location>
        <begin position="65"/>
        <end position="79"/>
    </location>
</feature>
<dbReference type="EMBL" id="JAUCMV010000003">
    <property type="protein sequence ID" value="KAK0407897.1"/>
    <property type="molecule type" value="Genomic_DNA"/>
</dbReference>
<feature type="transmembrane region" description="Helical" evidence="2">
    <location>
        <begin position="41"/>
        <end position="60"/>
    </location>
</feature>
<evidence type="ECO:0000313" key="3">
    <source>
        <dbReference type="EMBL" id="KAK0407897.1"/>
    </source>
</evidence>
<keyword evidence="2" id="KW-0812">Transmembrane</keyword>